<dbReference type="CDD" id="cd00093">
    <property type="entry name" value="HTH_XRE"/>
    <property type="match status" value="1"/>
</dbReference>
<dbReference type="PROSITE" id="PS50943">
    <property type="entry name" value="HTH_CROC1"/>
    <property type="match status" value="1"/>
</dbReference>
<name>A0A061A5M4_9ACTN</name>
<protein>
    <recommendedName>
        <fullName evidence="1">HTH cro/C1-type domain-containing protein</fullName>
    </recommendedName>
</protein>
<dbReference type="InterPro" id="IPR001387">
    <property type="entry name" value="Cro/C1-type_HTH"/>
</dbReference>
<organism evidence="2">
    <name type="scientific">Streptomyces iranensis</name>
    <dbReference type="NCBI Taxonomy" id="576784"/>
    <lineage>
        <taxon>Bacteria</taxon>
        <taxon>Bacillati</taxon>
        <taxon>Actinomycetota</taxon>
        <taxon>Actinomycetes</taxon>
        <taxon>Kitasatosporales</taxon>
        <taxon>Streptomycetaceae</taxon>
        <taxon>Streptomyces</taxon>
        <taxon>Streptomyces violaceusniger group</taxon>
    </lineage>
</organism>
<dbReference type="HOGENOM" id="CLU_874118_0_0_11"/>
<sequence length="318" mass="35143">MTMGRPTKPVAASARPRLRALATYLRQLKDEAHTTYATLSERTGPPNTPGYRGASTLSQAARGTHLPPLATALAYARAAGDPGGAATQRRVATAQSLWKAAAIEKARPHLAGRSRRTRQVRTPASLGQELTRLRLRAGQPSFSAIEQATDAGGYRVPRSTVHLILSGKVLPSREHLAALLTAFDVSVAGAAEWHAVRDRIEHRLRPPAPPLRQGGYVCADADPAVQEYLERRERDEEIKRRAGQIHPDETYEDYEERMRERCEVPFQCQWRSAVALTSPTFENRLSGLVQVPPIDWHSVASGAGRSWHQARTALRYFL</sequence>
<dbReference type="EMBL" id="LK022849">
    <property type="protein sequence ID" value="CDR18143.1"/>
    <property type="molecule type" value="Genomic_DNA"/>
</dbReference>
<feature type="domain" description="HTH cro/C1-type" evidence="1">
    <location>
        <begin position="156"/>
        <end position="190"/>
    </location>
</feature>
<reference evidence="2" key="1">
    <citation type="submission" date="2014-05" db="EMBL/GenBank/DDBJ databases">
        <authorList>
            <person name="Horn Fabian"/>
        </authorList>
    </citation>
    <scope>NUCLEOTIDE SEQUENCE</scope>
</reference>
<proteinExistence type="predicted"/>
<evidence type="ECO:0000313" key="2">
    <source>
        <dbReference type="EMBL" id="CDR18143.1"/>
    </source>
</evidence>
<gene>
    <name evidence="2" type="ORF">SIRAN43</name>
</gene>
<dbReference type="AlphaFoldDB" id="A0A061A5M4"/>
<accession>A0A061A5M4</accession>
<evidence type="ECO:0000259" key="1">
    <source>
        <dbReference type="PROSITE" id="PS50943"/>
    </source>
</evidence>